<evidence type="ECO:0000313" key="1">
    <source>
        <dbReference type="EMBL" id="CDW19085.1"/>
    </source>
</evidence>
<proteinExistence type="predicted"/>
<dbReference type="AlphaFoldDB" id="A0A0K2SZV7"/>
<sequence>MKITNCYKSMTCIKPPWRNWLARSAVNRKVGGSSPPGGGFILLKFLRKKNSKKY</sequence>
<protein>
    <submittedName>
        <fullName evidence="1">Uncharacterized protein</fullName>
    </submittedName>
</protein>
<dbReference type="AntiFam" id="ANF00010">
    <property type="entry name" value="tRNA translation"/>
</dbReference>
<organism evidence="1">
    <name type="scientific">Lepeophtheirus salmonis</name>
    <name type="common">Salmon louse</name>
    <name type="synonym">Caligus salmonis</name>
    <dbReference type="NCBI Taxonomy" id="72036"/>
    <lineage>
        <taxon>Eukaryota</taxon>
        <taxon>Metazoa</taxon>
        <taxon>Ecdysozoa</taxon>
        <taxon>Arthropoda</taxon>
        <taxon>Crustacea</taxon>
        <taxon>Multicrustacea</taxon>
        <taxon>Hexanauplia</taxon>
        <taxon>Copepoda</taxon>
        <taxon>Siphonostomatoida</taxon>
        <taxon>Caligidae</taxon>
        <taxon>Lepeophtheirus</taxon>
    </lineage>
</organism>
<reference evidence="1" key="1">
    <citation type="submission" date="2014-05" db="EMBL/GenBank/DDBJ databases">
        <authorList>
            <person name="Chronopoulou M."/>
        </authorList>
    </citation>
    <scope>NUCLEOTIDE SEQUENCE</scope>
    <source>
        <tissue evidence="1">Whole organism</tissue>
    </source>
</reference>
<dbReference type="EMBL" id="HACA01001724">
    <property type="protein sequence ID" value="CDW19085.1"/>
    <property type="molecule type" value="Transcribed_RNA"/>
</dbReference>
<name>A0A0K2SZV7_LEPSM</name>
<accession>A0A0K2SZV7</accession>